<keyword evidence="3" id="KW-0812">Transmembrane</keyword>
<dbReference type="VEuPathDB" id="FungiDB:SeMB42_g04222"/>
<dbReference type="SUPFAM" id="SSF52172">
    <property type="entry name" value="CheY-like"/>
    <property type="match status" value="1"/>
</dbReference>
<protein>
    <recommendedName>
        <fullName evidence="4">Response regulatory domain-containing protein</fullName>
    </recommendedName>
</protein>
<feature type="domain" description="Response regulatory" evidence="4">
    <location>
        <begin position="680"/>
        <end position="807"/>
    </location>
</feature>
<dbReference type="Gene3D" id="3.40.50.2300">
    <property type="match status" value="1"/>
</dbReference>
<keyword evidence="3" id="KW-1133">Transmembrane helix</keyword>
<dbReference type="InterPro" id="IPR011006">
    <property type="entry name" value="CheY-like_superfamily"/>
</dbReference>
<evidence type="ECO:0000259" key="4">
    <source>
        <dbReference type="PROSITE" id="PS50110"/>
    </source>
</evidence>
<dbReference type="EMBL" id="QEAM01000398">
    <property type="protein sequence ID" value="TPX40307.1"/>
    <property type="molecule type" value="Genomic_DNA"/>
</dbReference>
<accession>A0A507CGN3</accession>
<evidence type="ECO:0000256" key="3">
    <source>
        <dbReference type="SAM" id="Phobius"/>
    </source>
</evidence>
<dbReference type="InterPro" id="IPR001789">
    <property type="entry name" value="Sig_transdc_resp-reg_receiver"/>
</dbReference>
<feature type="transmembrane region" description="Helical" evidence="3">
    <location>
        <begin position="74"/>
        <end position="92"/>
    </location>
</feature>
<sequence length="817" mass="89957">MASFWIQTRKWAQPSNVKVLLPSLSIGAVSSGMLLWMASSSQWHYLAKSLMLYVTDPLVIIWTLRRLSVSPPRIAILTIVYGGFVVFVGNHPRTWRTLDSSADGSFLMNHHSWHAYARLCAMLFILFLLSVGSCHCVIRLAETKGACGAYTVTTSVCCKKQLDVACPSASMRPLTCAEQKSLSGATEQHGTQASPSAYLQPVDASKQGPCSCTSLTTIGPDEVALIEQDIQRSITTTNAILSALYQQTEFHSNCGQTFIDALSTSLANLSHVASQLQRVKSAPVKHHEVLFGPCDLTEKLADAVAFYADAKAIDLLVHTPMGTGWYMTLGSPQSIRRILNKVLVEILMKIDSKSQVSLNLHTGRPTSTRRCGSCGFYLYRIPYSWSLVWTSPDDCPSTDDLSVYLAEVNGTYSRKSNGRVCSEEIRIEMEAVPLYCTFNVPMEIDDSSSLSEKAELAALSSNLKYARFAVLLTRHTQFIGNIIHYLQDWGGKVIPVAVANWAYWANAFDTDFTSVLPRDNSSSAEVVTSLIFIDDDLTCLETVTKNRLRNVRDGCPIIYATTPTSVPQVVEYKQVMMQHSNLDSSIHIITKPAGAGKILQALRKVMFVPVTPRQEVEAASTQTATSTSNALQSVGESWNSDQIADSQKPLRDVQNSLSYSLPLSSATIGALHFPKTGKLNVLLVEDNLVSQSILSTYLTHRGVQIVVASNGSEAVKIWARSKFHIVLMDIAMPIMDGIEATWRIRRIEQECQNAMQESSVFSETVIVALTASTLPTNRDRALAAGCNDYLQKPITFAYLERKLAQVHEPEAALQKEL</sequence>
<dbReference type="OrthoDB" id="60033at2759"/>
<organism evidence="5 6">
    <name type="scientific">Synchytrium endobioticum</name>
    <dbReference type="NCBI Taxonomy" id="286115"/>
    <lineage>
        <taxon>Eukaryota</taxon>
        <taxon>Fungi</taxon>
        <taxon>Fungi incertae sedis</taxon>
        <taxon>Chytridiomycota</taxon>
        <taxon>Chytridiomycota incertae sedis</taxon>
        <taxon>Chytridiomycetes</taxon>
        <taxon>Synchytriales</taxon>
        <taxon>Synchytriaceae</taxon>
        <taxon>Synchytrium</taxon>
    </lineage>
</organism>
<dbReference type="GO" id="GO:0000160">
    <property type="term" value="P:phosphorelay signal transduction system"/>
    <property type="evidence" value="ECO:0007669"/>
    <property type="project" value="InterPro"/>
</dbReference>
<evidence type="ECO:0000256" key="2">
    <source>
        <dbReference type="PROSITE-ProRule" id="PRU00169"/>
    </source>
</evidence>
<keyword evidence="3" id="KW-0472">Membrane</keyword>
<name>A0A507CGN3_9FUNG</name>
<dbReference type="AlphaFoldDB" id="A0A507CGN3"/>
<dbReference type="Pfam" id="PF00072">
    <property type="entry name" value="Response_reg"/>
    <property type="match status" value="1"/>
</dbReference>
<evidence type="ECO:0000313" key="6">
    <source>
        <dbReference type="Proteomes" id="UP000320475"/>
    </source>
</evidence>
<proteinExistence type="predicted"/>
<feature type="modified residue" description="4-aspartylphosphate" evidence="2">
    <location>
        <position position="729"/>
    </location>
</feature>
<reference evidence="5 6" key="1">
    <citation type="journal article" date="2019" name="Sci. Rep.">
        <title>Comparative genomics of chytrid fungi reveal insights into the obligate biotrophic and pathogenic lifestyle of Synchytrium endobioticum.</title>
        <authorList>
            <person name="van de Vossenberg B.T.L.H."/>
            <person name="Warris S."/>
            <person name="Nguyen H.D.T."/>
            <person name="van Gent-Pelzer M.P.E."/>
            <person name="Joly D.L."/>
            <person name="van de Geest H.C."/>
            <person name="Bonants P.J.M."/>
            <person name="Smith D.S."/>
            <person name="Levesque C.A."/>
            <person name="van der Lee T.A.J."/>
        </authorList>
    </citation>
    <scope>NUCLEOTIDE SEQUENCE [LARGE SCALE GENOMIC DNA]</scope>
    <source>
        <strain evidence="5 6">LEV6574</strain>
    </source>
</reference>
<keyword evidence="1 2" id="KW-0597">Phosphoprotein</keyword>
<evidence type="ECO:0000313" key="5">
    <source>
        <dbReference type="EMBL" id="TPX40307.1"/>
    </source>
</evidence>
<comment type="caution">
    <text evidence="5">The sequence shown here is derived from an EMBL/GenBank/DDBJ whole genome shotgun (WGS) entry which is preliminary data.</text>
</comment>
<dbReference type="SMART" id="SM00448">
    <property type="entry name" value="REC"/>
    <property type="match status" value="1"/>
</dbReference>
<dbReference type="CDD" id="cd17546">
    <property type="entry name" value="REC_hyHK_CKI1_RcsC-like"/>
    <property type="match status" value="1"/>
</dbReference>
<dbReference type="Proteomes" id="UP000320475">
    <property type="component" value="Unassembled WGS sequence"/>
</dbReference>
<dbReference type="PANTHER" id="PTHR45339">
    <property type="entry name" value="HYBRID SIGNAL TRANSDUCTION HISTIDINE KINASE J"/>
    <property type="match status" value="1"/>
</dbReference>
<dbReference type="PANTHER" id="PTHR45339:SF3">
    <property type="entry name" value="HISTIDINE KINASE"/>
    <property type="match status" value="1"/>
</dbReference>
<dbReference type="PROSITE" id="PS50110">
    <property type="entry name" value="RESPONSE_REGULATORY"/>
    <property type="match status" value="1"/>
</dbReference>
<feature type="transmembrane region" description="Helical" evidence="3">
    <location>
        <begin position="20"/>
        <end position="38"/>
    </location>
</feature>
<gene>
    <name evidence="5" type="ORF">SeLEV6574_g06683</name>
</gene>
<evidence type="ECO:0000256" key="1">
    <source>
        <dbReference type="ARBA" id="ARBA00022553"/>
    </source>
</evidence>
<feature type="transmembrane region" description="Helical" evidence="3">
    <location>
        <begin position="113"/>
        <end position="132"/>
    </location>
</feature>